<dbReference type="CDD" id="cd10225">
    <property type="entry name" value="ASKHA_NBD_MreB-like"/>
    <property type="match status" value="1"/>
</dbReference>
<organism evidence="7 8">
    <name type="scientific">Sphingobium nicotianae</name>
    <dbReference type="NCBI Taxonomy" id="2782607"/>
    <lineage>
        <taxon>Bacteria</taxon>
        <taxon>Pseudomonadati</taxon>
        <taxon>Pseudomonadota</taxon>
        <taxon>Alphaproteobacteria</taxon>
        <taxon>Sphingomonadales</taxon>
        <taxon>Sphingomonadaceae</taxon>
        <taxon>Sphingobium</taxon>
    </lineage>
</organism>
<comment type="function">
    <text evidence="6">Forms membrane-associated dynamic filaments that are essential for cell shape determination. Acts by regulating cell wall synthesis and cell elongation, and thus cell shape. A feedback loop between cell geometry and MreB localization may maintain elongated cell shape by targeting cell wall growth to regions of negative cell wall curvature.</text>
</comment>
<comment type="subcellular location">
    <subcellularLocation>
        <location evidence="6">Cytoplasm</location>
    </subcellularLocation>
    <text evidence="6">Membrane-associated.</text>
</comment>
<dbReference type="Proteomes" id="UP001138757">
    <property type="component" value="Unassembled WGS sequence"/>
</dbReference>
<comment type="caution">
    <text evidence="7">The sequence shown here is derived from an EMBL/GenBank/DDBJ whole genome shotgun (WGS) entry which is preliminary data.</text>
</comment>
<sequence>MHQIQAFFTSRADAEIAIDFGTANTRIFLRGSGVVFEEPSLCCFRDETGRPDLVAAGSEVTRMVDRTSGSLHIVRPLVRGVLNDIDAGRELLRHALRTGIGRRHLRSPRAILGVPADATDAEQKALITTAQDAGVRVVQLVPEPLAAAFGADVPMDGAEGSMLIECGAGTTEVVVLSLGALCLKRSVRAGGQALNQAIADHVHSKHKFRIGAETAERVKLEVAEWMADDHSHPKDLQLKGYSLLSGGPGALAVSAQEIIGVVDRHAATIVDVVRAVLNETPPELSRDIHDRGILLTGGSASISILQHAIARATGLTTRVAQDPLRCVTRGLGRMVS</sequence>
<protein>
    <recommendedName>
        <fullName evidence="6">Cell shape-determining protein MreB</fullName>
    </recommendedName>
</protein>
<comment type="subunit">
    <text evidence="6">Forms polymers.</text>
</comment>
<comment type="similarity">
    <text evidence="5 6">Belongs to the FtsA/MreB family.</text>
</comment>
<evidence type="ECO:0000256" key="1">
    <source>
        <dbReference type="ARBA" id="ARBA00022490"/>
    </source>
</evidence>
<dbReference type="Gene3D" id="3.30.420.40">
    <property type="match status" value="3"/>
</dbReference>
<evidence type="ECO:0000256" key="6">
    <source>
        <dbReference type="HAMAP-Rule" id="MF_02207"/>
    </source>
</evidence>
<keyword evidence="3 6" id="KW-0067">ATP-binding</keyword>
<dbReference type="GO" id="GO:0005737">
    <property type="term" value="C:cytoplasm"/>
    <property type="evidence" value="ECO:0007669"/>
    <property type="project" value="UniProtKB-SubCell"/>
</dbReference>
<dbReference type="InterPro" id="IPR043129">
    <property type="entry name" value="ATPase_NBD"/>
</dbReference>
<dbReference type="InterPro" id="IPR056546">
    <property type="entry name" value="MreB_MamK-like"/>
</dbReference>
<dbReference type="InterPro" id="IPR004753">
    <property type="entry name" value="MreB"/>
</dbReference>
<dbReference type="NCBIfam" id="NF010539">
    <property type="entry name" value="PRK13927.1"/>
    <property type="match status" value="1"/>
</dbReference>
<evidence type="ECO:0000313" key="8">
    <source>
        <dbReference type="Proteomes" id="UP001138757"/>
    </source>
</evidence>
<keyword evidence="4 6" id="KW-0133">Cell shape</keyword>
<evidence type="ECO:0000256" key="4">
    <source>
        <dbReference type="ARBA" id="ARBA00022960"/>
    </source>
</evidence>
<evidence type="ECO:0000256" key="5">
    <source>
        <dbReference type="ARBA" id="ARBA00023458"/>
    </source>
</evidence>
<dbReference type="PANTHER" id="PTHR42749">
    <property type="entry name" value="CELL SHAPE-DETERMINING PROTEIN MREB"/>
    <property type="match status" value="1"/>
</dbReference>
<feature type="binding site" evidence="6">
    <location>
        <begin position="216"/>
        <end position="219"/>
    </location>
    <ligand>
        <name>ATP</name>
        <dbReference type="ChEBI" id="CHEBI:30616"/>
    </ligand>
</feature>
<dbReference type="GO" id="GO:0000902">
    <property type="term" value="P:cell morphogenesis"/>
    <property type="evidence" value="ECO:0007669"/>
    <property type="project" value="InterPro"/>
</dbReference>
<feature type="binding site" evidence="6">
    <location>
        <begin position="22"/>
        <end position="24"/>
    </location>
    <ligand>
        <name>ATP</name>
        <dbReference type="ChEBI" id="CHEBI:30616"/>
    </ligand>
</feature>
<dbReference type="PRINTS" id="PR01652">
    <property type="entry name" value="SHAPEPROTEIN"/>
</dbReference>
<proteinExistence type="inferred from homology"/>
<dbReference type="GO" id="GO:0005524">
    <property type="term" value="F:ATP binding"/>
    <property type="evidence" value="ECO:0007669"/>
    <property type="project" value="UniProtKB-KW"/>
</dbReference>
<dbReference type="PANTHER" id="PTHR42749:SF1">
    <property type="entry name" value="CELL SHAPE-DETERMINING PROTEIN MREB"/>
    <property type="match status" value="1"/>
</dbReference>
<comment type="caution">
    <text evidence="6">Lacks conserved residue(s) required for the propagation of feature annotation.</text>
</comment>
<name>A0A9X1DBT3_9SPHN</name>
<dbReference type="GO" id="GO:0008360">
    <property type="term" value="P:regulation of cell shape"/>
    <property type="evidence" value="ECO:0007669"/>
    <property type="project" value="UniProtKB-UniRule"/>
</dbReference>
<dbReference type="AlphaFoldDB" id="A0A9X1DBT3"/>
<feature type="binding site" evidence="6">
    <location>
        <begin position="168"/>
        <end position="170"/>
    </location>
    <ligand>
        <name>ATP</name>
        <dbReference type="ChEBI" id="CHEBI:30616"/>
    </ligand>
</feature>
<dbReference type="HAMAP" id="MF_02207">
    <property type="entry name" value="MreB"/>
    <property type="match status" value="1"/>
</dbReference>
<keyword evidence="8" id="KW-1185">Reference proteome</keyword>
<dbReference type="EMBL" id="JAHGAW010000005">
    <property type="protein sequence ID" value="MBT2187180.1"/>
    <property type="molecule type" value="Genomic_DNA"/>
</dbReference>
<keyword evidence="2 6" id="KW-0547">Nucleotide-binding</keyword>
<gene>
    <name evidence="6" type="primary">mreB</name>
    <name evidence="7" type="ORF">KK488_09515</name>
</gene>
<dbReference type="RefSeq" id="WP_214622917.1">
    <property type="nucleotide sequence ID" value="NZ_JAHGAW010000005.1"/>
</dbReference>
<keyword evidence="1 6" id="KW-0963">Cytoplasm</keyword>
<evidence type="ECO:0000256" key="3">
    <source>
        <dbReference type="ARBA" id="ARBA00022840"/>
    </source>
</evidence>
<dbReference type="SUPFAM" id="SSF53067">
    <property type="entry name" value="Actin-like ATPase domain"/>
    <property type="match status" value="2"/>
</dbReference>
<reference evidence="7" key="1">
    <citation type="submission" date="2021-05" db="EMBL/GenBank/DDBJ databases">
        <title>Genome of Sphingobium sp. strain.</title>
        <authorList>
            <person name="Fan R."/>
        </authorList>
    </citation>
    <scope>NUCLEOTIDE SEQUENCE</scope>
    <source>
        <strain evidence="7">H33</strain>
    </source>
</reference>
<evidence type="ECO:0000313" key="7">
    <source>
        <dbReference type="EMBL" id="MBT2187180.1"/>
    </source>
</evidence>
<evidence type="ECO:0000256" key="2">
    <source>
        <dbReference type="ARBA" id="ARBA00022741"/>
    </source>
</evidence>
<dbReference type="Pfam" id="PF06723">
    <property type="entry name" value="MreB_Mbl"/>
    <property type="match status" value="1"/>
</dbReference>
<accession>A0A9X1DBT3</accession>